<organism evidence="1 2">
    <name type="scientific">Heterorhabditis bacteriophora</name>
    <name type="common">Entomopathogenic nematode worm</name>
    <dbReference type="NCBI Taxonomy" id="37862"/>
    <lineage>
        <taxon>Eukaryota</taxon>
        <taxon>Metazoa</taxon>
        <taxon>Ecdysozoa</taxon>
        <taxon>Nematoda</taxon>
        <taxon>Chromadorea</taxon>
        <taxon>Rhabditida</taxon>
        <taxon>Rhabditina</taxon>
        <taxon>Rhabditomorpha</taxon>
        <taxon>Strongyloidea</taxon>
        <taxon>Heterorhabditidae</taxon>
        <taxon>Heterorhabditis</taxon>
    </lineage>
</organism>
<evidence type="ECO:0000313" key="1">
    <source>
        <dbReference type="Proteomes" id="UP000095283"/>
    </source>
</evidence>
<proteinExistence type="predicted"/>
<sequence>MKKIQMMQEEHGEGGTVPIVYPKGIDVVIVLNVRIILEL</sequence>
<dbReference type="AlphaFoldDB" id="A0A1I7W7E8"/>
<keyword evidence="1" id="KW-1185">Reference proteome</keyword>
<evidence type="ECO:0000313" key="2">
    <source>
        <dbReference type="WBParaSite" id="Hba_00538"/>
    </source>
</evidence>
<accession>A0A1I7W7E8</accession>
<dbReference type="WBParaSite" id="Hba_00538">
    <property type="protein sequence ID" value="Hba_00538"/>
    <property type="gene ID" value="Hba_00538"/>
</dbReference>
<reference evidence="2" key="1">
    <citation type="submission" date="2016-11" db="UniProtKB">
        <authorList>
            <consortium name="WormBaseParasite"/>
        </authorList>
    </citation>
    <scope>IDENTIFICATION</scope>
</reference>
<protein>
    <submittedName>
        <fullName evidence="2">Uncharacterized protein</fullName>
    </submittedName>
</protein>
<name>A0A1I7W7E8_HETBA</name>
<dbReference type="Proteomes" id="UP000095283">
    <property type="component" value="Unplaced"/>
</dbReference>